<dbReference type="InterPro" id="IPR001867">
    <property type="entry name" value="OmpR/PhoB-type_DNA-bd"/>
</dbReference>
<dbReference type="PROSITE" id="PS50110">
    <property type="entry name" value="RESPONSE_REGULATORY"/>
    <property type="match status" value="1"/>
</dbReference>
<dbReference type="InterPro" id="IPR039420">
    <property type="entry name" value="WalR-like"/>
</dbReference>
<keyword evidence="2" id="KW-0902">Two-component regulatory system</keyword>
<dbReference type="InterPro" id="IPR011006">
    <property type="entry name" value="CheY-like_superfamily"/>
</dbReference>
<comment type="caution">
    <text evidence="10">The sequence shown here is derived from an EMBL/GenBank/DDBJ whole genome shotgun (WGS) entry which is preliminary data.</text>
</comment>
<dbReference type="Gene3D" id="1.10.10.10">
    <property type="entry name" value="Winged helix-like DNA-binding domain superfamily/Winged helix DNA-binding domain"/>
    <property type="match status" value="1"/>
</dbReference>
<keyword evidence="11" id="KW-1185">Reference proteome</keyword>
<dbReference type="SUPFAM" id="SSF52172">
    <property type="entry name" value="CheY-like"/>
    <property type="match status" value="1"/>
</dbReference>
<organism evidence="10 11">
    <name type="scientific">Keguizhuia sedimenti</name>
    <dbReference type="NCBI Taxonomy" id="3064264"/>
    <lineage>
        <taxon>Bacteria</taxon>
        <taxon>Pseudomonadati</taxon>
        <taxon>Pseudomonadota</taxon>
        <taxon>Betaproteobacteria</taxon>
        <taxon>Burkholderiales</taxon>
        <taxon>Oxalobacteraceae</taxon>
        <taxon>Keguizhuia</taxon>
    </lineage>
</organism>
<feature type="domain" description="OmpR/PhoB-type" evidence="9">
    <location>
        <begin position="127"/>
        <end position="224"/>
    </location>
</feature>
<sequence>MRVLIIEDDADIVATLYSYLEPRGYVLDCAANGFGGFALMGQNEYDAIVLDVRVPGMDGLSLCRKLREELTNDTPVLMLSACGTVEDKVAGFEAGADDYMVKPFSLVELDVRVKALVRRARGKNVGANLLRVGDLEFNTATFEATRAGIPLNLTKTGFTILYRLMKESPKVVPREALEAELWGENPPDSDALRTHIHALRQSLDKHHSFSMLRTVQGIGYRLVSAENTP</sequence>
<evidence type="ECO:0000259" key="9">
    <source>
        <dbReference type="PROSITE" id="PS51755"/>
    </source>
</evidence>
<dbReference type="Pfam" id="PF00486">
    <property type="entry name" value="Trans_reg_C"/>
    <property type="match status" value="1"/>
</dbReference>
<dbReference type="SMART" id="SM00862">
    <property type="entry name" value="Trans_reg_C"/>
    <property type="match status" value="1"/>
</dbReference>
<dbReference type="EMBL" id="JAUYVH010000001">
    <property type="protein sequence ID" value="MDQ9169051.1"/>
    <property type="molecule type" value="Genomic_DNA"/>
</dbReference>
<name>A0ABU1BKS4_9BURK</name>
<proteinExistence type="predicted"/>
<reference evidence="10 11" key="1">
    <citation type="submission" date="2023-08" db="EMBL/GenBank/DDBJ databases">
        <title>Oxalobacteraceae gen .nov., isolated from river sludge outside the plant.</title>
        <authorList>
            <person name="Zhao S.Y."/>
        </authorList>
    </citation>
    <scope>NUCLEOTIDE SEQUENCE [LARGE SCALE GENOMIC DNA]</scope>
    <source>
        <strain evidence="10 11">R-40</strain>
    </source>
</reference>
<dbReference type="RefSeq" id="WP_338434873.1">
    <property type="nucleotide sequence ID" value="NZ_JAUYVH010000001.1"/>
</dbReference>
<protein>
    <submittedName>
        <fullName evidence="10">Response regulator transcription factor</fullName>
    </submittedName>
</protein>
<accession>A0ABU1BKS4</accession>
<evidence type="ECO:0000256" key="5">
    <source>
        <dbReference type="ARBA" id="ARBA00023163"/>
    </source>
</evidence>
<dbReference type="Gene3D" id="6.10.250.690">
    <property type="match status" value="1"/>
</dbReference>
<dbReference type="Gene3D" id="3.40.50.2300">
    <property type="match status" value="1"/>
</dbReference>
<evidence type="ECO:0000256" key="3">
    <source>
        <dbReference type="ARBA" id="ARBA00023015"/>
    </source>
</evidence>
<evidence type="ECO:0000313" key="10">
    <source>
        <dbReference type="EMBL" id="MDQ9169051.1"/>
    </source>
</evidence>
<keyword evidence="4 7" id="KW-0238">DNA-binding</keyword>
<dbReference type="InterPro" id="IPR001789">
    <property type="entry name" value="Sig_transdc_resp-reg_receiver"/>
</dbReference>
<feature type="DNA-binding region" description="OmpR/PhoB-type" evidence="7">
    <location>
        <begin position="127"/>
        <end position="224"/>
    </location>
</feature>
<dbReference type="PANTHER" id="PTHR48111:SF22">
    <property type="entry name" value="REGULATOR OF RPOS"/>
    <property type="match status" value="1"/>
</dbReference>
<evidence type="ECO:0000313" key="11">
    <source>
        <dbReference type="Proteomes" id="UP001225596"/>
    </source>
</evidence>
<dbReference type="PROSITE" id="PS51755">
    <property type="entry name" value="OMPR_PHOB"/>
    <property type="match status" value="1"/>
</dbReference>
<evidence type="ECO:0000256" key="7">
    <source>
        <dbReference type="PROSITE-ProRule" id="PRU01091"/>
    </source>
</evidence>
<evidence type="ECO:0000259" key="8">
    <source>
        <dbReference type="PROSITE" id="PS50110"/>
    </source>
</evidence>
<evidence type="ECO:0000256" key="4">
    <source>
        <dbReference type="ARBA" id="ARBA00023125"/>
    </source>
</evidence>
<dbReference type="CDD" id="cd00383">
    <property type="entry name" value="trans_reg_C"/>
    <property type="match status" value="1"/>
</dbReference>
<evidence type="ECO:0000256" key="2">
    <source>
        <dbReference type="ARBA" id="ARBA00023012"/>
    </source>
</evidence>
<gene>
    <name evidence="10" type="ORF">Q8A64_01370</name>
</gene>
<dbReference type="SMART" id="SM00448">
    <property type="entry name" value="REC"/>
    <property type="match status" value="1"/>
</dbReference>
<feature type="modified residue" description="4-aspartylphosphate" evidence="6">
    <location>
        <position position="51"/>
    </location>
</feature>
<dbReference type="CDD" id="cd17574">
    <property type="entry name" value="REC_OmpR"/>
    <property type="match status" value="1"/>
</dbReference>
<evidence type="ECO:0000256" key="1">
    <source>
        <dbReference type="ARBA" id="ARBA00022553"/>
    </source>
</evidence>
<dbReference type="PANTHER" id="PTHR48111">
    <property type="entry name" value="REGULATOR OF RPOS"/>
    <property type="match status" value="1"/>
</dbReference>
<keyword evidence="3" id="KW-0805">Transcription regulation</keyword>
<dbReference type="Proteomes" id="UP001225596">
    <property type="component" value="Unassembled WGS sequence"/>
</dbReference>
<evidence type="ECO:0000256" key="6">
    <source>
        <dbReference type="PROSITE-ProRule" id="PRU00169"/>
    </source>
</evidence>
<feature type="domain" description="Response regulatory" evidence="8">
    <location>
        <begin position="2"/>
        <end position="117"/>
    </location>
</feature>
<dbReference type="InterPro" id="IPR036388">
    <property type="entry name" value="WH-like_DNA-bd_sf"/>
</dbReference>
<keyword evidence="5" id="KW-0804">Transcription</keyword>
<dbReference type="Pfam" id="PF00072">
    <property type="entry name" value="Response_reg"/>
    <property type="match status" value="1"/>
</dbReference>
<keyword evidence="1 6" id="KW-0597">Phosphoprotein</keyword>